<dbReference type="InterPro" id="IPR001991">
    <property type="entry name" value="Na-dicarboxylate_symporter"/>
</dbReference>
<dbReference type="GO" id="GO:0006835">
    <property type="term" value="P:dicarboxylic acid transport"/>
    <property type="evidence" value="ECO:0007669"/>
    <property type="project" value="TreeGrafter"/>
</dbReference>
<dbReference type="HOGENOM" id="CLU_019375_7_1_5"/>
<dbReference type="SUPFAM" id="SSF118215">
    <property type="entry name" value="Proton glutamate symport protein"/>
    <property type="match status" value="1"/>
</dbReference>
<dbReference type="AlphaFoldDB" id="X5MDL2"/>
<proteinExistence type="predicted"/>
<dbReference type="PANTHER" id="PTHR42865:SF7">
    <property type="entry name" value="PROTON_GLUTAMATE-ASPARTATE SYMPORTER"/>
    <property type="match status" value="1"/>
</dbReference>
<keyword evidence="3" id="KW-1003">Cell membrane</keyword>
<dbReference type="PATRIC" id="fig|1458461.3.peg.369"/>
<keyword evidence="5 7" id="KW-1133">Transmembrane helix</keyword>
<dbReference type="OrthoDB" id="9766690at2"/>
<dbReference type="Gene3D" id="1.10.3860.10">
    <property type="entry name" value="Sodium:dicarboxylate symporter"/>
    <property type="match status" value="1"/>
</dbReference>
<dbReference type="GO" id="GO:0005886">
    <property type="term" value="C:plasma membrane"/>
    <property type="evidence" value="ECO:0007669"/>
    <property type="project" value="UniProtKB-SubCell"/>
</dbReference>
<evidence type="ECO:0000256" key="1">
    <source>
        <dbReference type="ARBA" id="ARBA00004651"/>
    </source>
</evidence>
<dbReference type="RefSeq" id="WP_043949492.1">
    <property type="nucleotide sequence ID" value="NZ_HG966617.1"/>
</dbReference>
<feature type="transmembrane region" description="Helical" evidence="7">
    <location>
        <begin position="107"/>
        <end position="129"/>
    </location>
</feature>
<feature type="transmembrane region" description="Helical" evidence="7">
    <location>
        <begin position="60"/>
        <end position="87"/>
    </location>
</feature>
<evidence type="ECO:0000256" key="3">
    <source>
        <dbReference type="ARBA" id="ARBA00022475"/>
    </source>
</evidence>
<protein>
    <submittedName>
        <fullName evidence="8">Proton/sodium-glutamate symport protein</fullName>
    </submittedName>
</protein>
<evidence type="ECO:0000313" key="8">
    <source>
        <dbReference type="EMBL" id="CDO58584.1"/>
    </source>
</evidence>
<feature type="transmembrane region" description="Helical" evidence="7">
    <location>
        <begin position="225"/>
        <end position="247"/>
    </location>
</feature>
<dbReference type="InterPro" id="IPR036458">
    <property type="entry name" value="Na:dicarbo_symporter_sf"/>
</dbReference>
<dbReference type="KEGG" id="pect:BN1012_Phect370"/>
<keyword evidence="2" id="KW-0813">Transport</keyword>
<dbReference type="EMBL" id="HG966617">
    <property type="protein sequence ID" value="CDO58584.1"/>
    <property type="molecule type" value="Genomic_DNA"/>
</dbReference>
<evidence type="ECO:0000256" key="7">
    <source>
        <dbReference type="SAM" id="Phobius"/>
    </source>
</evidence>
<comment type="subcellular location">
    <subcellularLocation>
        <location evidence="1">Cell membrane</location>
        <topology evidence="1">Multi-pass membrane protein</topology>
    </subcellularLocation>
</comment>
<keyword evidence="9" id="KW-1185">Reference proteome</keyword>
<sequence length="462" mass="48250">MPKSATVPSRSLIRMTDQLQMLIRRRLWLQVLIGMALGIGTGILLSPGMNLVHPEWSDRIGAWLALPGNLFLAIIKFVVVPLIAASVIRGIAAGGSGEQLQKLGGRVVLYFLVTTIVAALFGLAVATAFKPGAYLDGALLEDRVADAPNVPIADPDMEDDLGEPGVTTVIVELIPTNPFETLINGDMLQIVIAAAILGIAMVNLPQTDSTPFLDLMGSIQAACMVIVKWAMQFAPIAVFGLLAQVVAEVGVDALIGTGAYVLTVLVGLVLLMLFYLALVMLIGRKSPLWFMAQIREVMLLGFSTSSSAAVMPVSLRTAEESLRVRAAIARFVVPLGATINMGGTALYQAAAALFLAQVFGIDIGLAAITLIVVTAVGASIGAPGTPGVGIVVLASILSGIGVPEAGIVLILGVDRVLDMARTSVNVAGDLVACVVMDRWIAADLPPEETPAMPPKDEISPIP</sequence>
<gene>
    <name evidence="8" type="ORF">BN1012_Phect370</name>
</gene>
<dbReference type="Proteomes" id="UP000032160">
    <property type="component" value="Chromosome I"/>
</dbReference>
<evidence type="ECO:0000256" key="5">
    <source>
        <dbReference type="ARBA" id="ARBA00022989"/>
    </source>
</evidence>
<dbReference type="GO" id="GO:0015293">
    <property type="term" value="F:symporter activity"/>
    <property type="evidence" value="ECO:0007669"/>
    <property type="project" value="UniProtKB-KW"/>
</dbReference>
<dbReference type="STRING" id="1458461.BN1012_Phect370"/>
<feature type="transmembrane region" description="Helical" evidence="7">
    <location>
        <begin position="27"/>
        <end position="48"/>
    </location>
</feature>
<evidence type="ECO:0000256" key="6">
    <source>
        <dbReference type="ARBA" id="ARBA00023136"/>
    </source>
</evidence>
<dbReference type="PRINTS" id="PR00173">
    <property type="entry name" value="EDTRNSPORT"/>
</dbReference>
<feature type="transmembrane region" description="Helical" evidence="7">
    <location>
        <begin position="388"/>
        <end position="413"/>
    </location>
</feature>
<evidence type="ECO:0000256" key="2">
    <source>
        <dbReference type="ARBA" id="ARBA00022448"/>
    </source>
</evidence>
<reference evidence="8 9" key="1">
    <citation type="journal article" date="2014" name="Front. Genet.">
        <title>Genome and metabolic network of "Candidatus Phaeomarinobacter ectocarpi" Ec32, a new candidate genus of Alphaproteobacteria frequently associated with brown algae.</title>
        <authorList>
            <person name="Dittami S.M."/>
            <person name="Barbeyron T."/>
            <person name="Boyen C."/>
            <person name="Cambefort J."/>
            <person name="Collet G."/>
            <person name="Delage L."/>
            <person name="Gobet A."/>
            <person name="Groisillier A."/>
            <person name="Leblanc C."/>
            <person name="Michel G."/>
            <person name="Scornet D."/>
            <person name="Siegel A."/>
            <person name="Tapia J.E."/>
            <person name="Tonon T."/>
        </authorList>
    </citation>
    <scope>NUCLEOTIDE SEQUENCE [LARGE SCALE GENOMIC DNA]</scope>
    <source>
        <strain evidence="8 9">Ec32</strain>
    </source>
</reference>
<dbReference type="Pfam" id="PF00375">
    <property type="entry name" value="SDF"/>
    <property type="match status" value="1"/>
</dbReference>
<keyword evidence="6 7" id="KW-0472">Membrane</keyword>
<accession>X5MDL2</accession>
<keyword evidence="4 7" id="KW-0812">Transmembrane</keyword>
<evidence type="ECO:0000256" key="4">
    <source>
        <dbReference type="ARBA" id="ARBA00022692"/>
    </source>
</evidence>
<feature type="transmembrane region" description="Helical" evidence="7">
    <location>
        <begin position="259"/>
        <end position="282"/>
    </location>
</feature>
<name>X5MDL2_9HYPH</name>
<evidence type="ECO:0000313" key="9">
    <source>
        <dbReference type="Proteomes" id="UP000032160"/>
    </source>
</evidence>
<feature type="transmembrane region" description="Helical" evidence="7">
    <location>
        <begin position="359"/>
        <end position="382"/>
    </location>
</feature>
<feature type="transmembrane region" description="Helical" evidence="7">
    <location>
        <begin position="187"/>
        <end position="204"/>
    </location>
</feature>
<dbReference type="PANTHER" id="PTHR42865">
    <property type="entry name" value="PROTON/GLUTAMATE-ASPARTATE SYMPORTER"/>
    <property type="match status" value="1"/>
</dbReference>
<organism evidence="8 9">
    <name type="scientific">Candidatus Phaeomarinibacter ectocarpi</name>
    <dbReference type="NCBI Taxonomy" id="1458461"/>
    <lineage>
        <taxon>Bacteria</taxon>
        <taxon>Pseudomonadati</taxon>
        <taxon>Pseudomonadota</taxon>
        <taxon>Alphaproteobacteria</taxon>
        <taxon>Hyphomicrobiales</taxon>
        <taxon>Parvibaculaceae</taxon>
        <taxon>Candidatus Phaeomarinibacter</taxon>
    </lineage>
</organism>